<keyword evidence="9" id="KW-0482">Metalloprotease</keyword>
<evidence type="ECO:0000256" key="6">
    <source>
        <dbReference type="ARBA" id="ARBA00022737"/>
    </source>
</evidence>
<dbReference type="Gene3D" id="3.40.630.10">
    <property type="entry name" value="Zn peptidases"/>
    <property type="match status" value="2"/>
</dbReference>
<evidence type="ECO:0000256" key="5">
    <source>
        <dbReference type="ARBA" id="ARBA00022723"/>
    </source>
</evidence>
<dbReference type="Gene3D" id="1.25.40.10">
    <property type="entry name" value="Tetratricopeptide repeat domain"/>
    <property type="match status" value="6"/>
</dbReference>
<organism evidence="13 14">
    <name type="scientific">Phrynosoma platyrhinos</name>
    <name type="common">Desert horned lizard</name>
    <dbReference type="NCBI Taxonomy" id="52577"/>
    <lineage>
        <taxon>Eukaryota</taxon>
        <taxon>Metazoa</taxon>
        <taxon>Chordata</taxon>
        <taxon>Craniata</taxon>
        <taxon>Vertebrata</taxon>
        <taxon>Euteleostomi</taxon>
        <taxon>Lepidosauria</taxon>
        <taxon>Squamata</taxon>
        <taxon>Bifurcata</taxon>
        <taxon>Unidentata</taxon>
        <taxon>Episquamata</taxon>
        <taxon>Toxicofera</taxon>
        <taxon>Iguania</taxon>
        <taxon>Phrynosomatidae</taxon>
        <taxon>Phrynosomatinae</taxon>
        <taxon>Phrynosoma</taxon>
    </lineage>
</organism>
<comment type="caution">
    <text evidence="11">Lacks conserved residue(s) required for the propagation of feature annotation.</text>
</comment>
<protein>
    <recommendedName>
        <fullName evidence="12">Peptidase M14 domain-containing protein</fullName>
    </recommendedName>
</protein>
<feature type="domain" description="Peptidase M14" evidence="12">
    <location>
        <begin position="79"/>
        <end position="386"/>
    </location>
</feature>
<comment type="similarity">
    <text evidence="10">Belongs to the IFIT family.</text>
</comment>
<evidence type="ECO:0000313" key="14">
    <source>
        <dbReference type="Proteomes" id="UP000826234"/>
    </source>
</evidence>
<dbReference type="SUPFAM" id="SSF81901">
    <property type="entry name" value="HCP-like"/>
    <property type="match status" value="2"/>
</dbReference>
<keyword evidence="7" id="KW-0802">TPR repeat</keyword>
<dbReference type="PANTHER" id="PTHR10271:SF0">
    <property type="entry name" value="INTERFERON-INDUCED PROTEIN WITH TETRATRICOPEPTIDE REPEATS 5"/>
    <property type="match status" value="1"/>
</dbReference>
<evidence type="ECO:0000313" key="13">
    <source>
        <dbReference type="EMBL" id="KAH0617198.1"/>
    </source>
</evidence>
<evidence type="ECO:0000256" key="10">
    <source>
        <dbReference type="ARBA" id="ARBA00038336"/>
    </source>
</evidence>
<dbReference type="PROSITE" id="PS00133">
    <property type="entry name" value="CARBOXYPEPT_ZN_2"/>
    <property type="match status" value="1"/>
</dbReference>
<evidence type="ECO:0000259" key="12">
    <source>
        <dbReference type="PROSITE" id="PS52035"/>
    </source>
</evidence>
<keyword evidence="4" id="KW-0645">Protease</keyword>
<comment type="cofactor">
    <cofactor evidence="1">
        <name>Zn(2+)</name>
        <dbReference type="ChEBI" id="CHEBI:29105"/>
    </cofactor>
</comment>
<evidence type="ECO:0000256" key="4">
    <source>
        <dbReference type="ARBA" id="ARBA00022670"/>
    </source>
</evidence>
<gene>
    <name evidence="13" type="ORF">JD844_029018</name>
</gene>
<name>A0ABQ7SIT1_PHRPL</name>
<sequence length="1184" mass="137187">MMMIMKMMMMKLMMMMTKEKSCYSRDQVLRVEPCNEEQVHLLKRLRALEPLQAAVDEERREMNLNQRRERGSHSFNYGAYHPLDSIYQAMDDLVAEYPQLVSKQQIGESYEKRPLYVLKISSDYGYDPSLNSLLKTMDVFLLVVANPDGYVFSHTKDKVAKTAADALTSLDQVLRVEPCNEEQVQLLKRLQALEPLQKGKRDGGNERVKGNLEFMEGYGMKVKEERKNKEGQKKEKKKVFLECEERDVSSDNPCSDSYHGPSANSEVEVRSIVDFIKSHGNVKAFISIHSYSQLLMYPYGYTCTNTKDHTELDKVAKTAADALTSLNPSILLEKLQSLQCHFTWEFVFEEHVDVELMLKYLTLQEEHTPYSNRGVYTAMRAFLYDRQKRYAEALRTIKEAENVIKMNHPTNFFHQFLVTYGNYAWIYYHLTNYNMVKFCLEQINKICLSLFSPYLYSVDIPEVQAQKGWSLLVGGFQNGREAMNCFVQALRKNASCLEYKAGLAISAYACWTRSQNAQDERMAKQWLEMMLYVHPQNYEIKVYLASLLLHKDDTKVNRLLKIVVEQSCNPEALRIAAHVCWGQSLPSTAISILKQALDRDPTYPMLHYDLGLFYKRQMEMAPTLEDKREALSSAIMNFQKAIELDPLFIHSKLELAKLYGAKSPSFEEEVYLNLLDQVPHFTKRCQQIFYLQWGDFLLRKKGLMHEAQEQYMAGLQISGNHFKELKDRLMNLGKMFWEDSDALHTFLQRCWCHFTWTFAFEDPVDVEFLLQYLTHLVKHTPYRNPGTYLAMKAFLYHLQKHYTEALRSLQEAEGLVKDQCQALVVYGNYAWIYYHLANFSKVKTYLHKIHGICQSLGSPQPYSVATPEILAQKGWSFLASGFQNVEEAVACFQMALREVPTNTEFKAGLATAFYASWEQVGIVCRWDKSKELLEELVSVQPENWEIKVYLAGLLLHQDKGRVKELLEEVVHNSRNPDILRKVAHLCVCTRHLSSAISALKLAISLDANYRLLYYDLGLCYKLQMKGASPDDRATALASATNCFLWAAEMGSLFIDPRLELAKIYGERDPDYEEAVYRHLMEELPNVSTRCKQALHLHWGDFLLQKKGLKHQALEAYKAGVKISGGHFTERDQLERRLMDLIKIFQEDSDMDCVDTIYSLFQTTGHQGPDTQKSCPWWHNHRVWR</sequence>
<evidence type="ECO:0000256" key="11">
    <source>
        <dbReference type="PROSITE-ProRule" id="PRU01379"/>
    </source>
</evidence>
<dbReference type="PANTHER" id="PTHR10271">
    <property type="entry name" value="INTERFERON-INDUCED PROTEIN WITH TETRATRICOPEPTIDE REPEATS"/>
    <property type="match status" value="1"/>
</dbReference>
<evidence type="ECO:0000256" key="8">
    <source>
        <dbReference type="ARBA" id="ARBA00022833"/>
    </source>
</evidence>
<dbReference type="SUPFAM" id="SSF48452">
    <property type="entry name" value="TPR-like"/>
    <property type="match status" value="1"/>
</dbReference>
<dbReference type="PRINTS" id="PR00765">
    <property type="entry name" value="CRBOXYPTASEA"/>
</dbReference>
<dbReference type="EMBL" id="JAIPUX010005290">
    <property type="protein sequence ID" value="KAH0617198.1"/>
    <property type="molecule type" value="Genomic_DNA"/>
</dbReference>
<dbReference type="SMART" id="SM00631">
    <property type="entry name" value="Zn_pept"/>
    <property type="match status" value="1"/>
</dbReference>
<evidence type="ECO:0000256" key="2">
    <source>
        <dbReference type="ARBA" id="ARBA00005988"/>
    </source>
</evidence>
<evidence type="ECO:0000256" key="7">
    <source>
        <dbReference type="ARBA" id="ARBA00022803"/>
    </source>
</evidence>
<reference evidence="13 14" key="1">
    <citation type="journal article" date="2022" name="Gigascience">
        <title>A chromosome-level genome assembly and annotation of the desert horned lizard, Phrynosoma platyrhinos, provides insight into chromosomal rearrangements among reptiles.</title>
        <authorList>
            <person name="Koochekian N."/>
            <person name="Ascanio A."/>
            <person name="Farleigh K."/>
            <person name="Card D.C."/>
            <person name="Schield D.R."/>
            <person name="Castoe T.A."/>
            <person name="Jezkova T."/>
        </authorList>
    </citation>
    <scope>NUCLEOTIDE SEQUENCE [LARGE SCALE GENOMIC DNA]</scope>
    <source>
        <strain evidence="13">NK-2021</strain>
    </source>
</reference>
<keyword evidence="3" id="KW-0121">Carboxypeptidase</keyword>
<keyword evidence="9" id="KW-0378">Hydrolase</keyword>
<accession>A0ABQ7SIT1</accession>
<dbReference type="SMART" id="SM00028">
    <property type="entry name" value="TPR"/>
    <property type="match status" value="6"/>
</dbReference>
<proteinExistence type="inferred from homology"/>
<keyword evidence="8" id="KW-0862">Zinc</keyword>
<dbReference type="InterPro" id="IPR019734">
    <property type="entry name" value="TPR_rpt"/>
</dbReference>
<evidence type="ECO:0000256" key="3">
    <source>
        <dbReference type="ARBA" id="ARBA00022645"/>
    </source>
</evidence>
<keyword evidence="14" id="KW-1185">Reference proteome</keyword>
<evidence type="ECO:0000256" key="9">
    <source>
        <dbReference type="ARBA" id="ARBA00023049"/>
    </source>
</evidence>
<dbReference type="InterPro" id="IPR011990">
    <property type="entry name" value="TPR-like_helical_dom_sf"/>
</dbReference>
<evidence type="ECO:0000256" key="1">
    <source>
        <dbReference type="ARBA" id="ARBA00001947"/>
    </source>
</evidence>
<keyword evidence="5" id="KW-0479">Metal-binding</keyword>
<comment type="caution">
    <text evidence="13">The sequence shown here is derived from an EMBL/GenBank/DDBJ whole genome shotgun (WGS) entry which is preliminary data.</text>
</comment>
<dbReference type="Proteomes" id="UP000826234">
    <property type="component" value="Unassembled WGS sequence"/>
</dbReference>
<keyword evidence="6" id="KW-0677">Repeat</keyword>
<comment type="similarity">
    <text evidence="2 11">Belongs to the peptidase M14 family.</text>
</comment>
<dbReference type="SUPFAM" id="SSF53187">
    <property type="entry name" value="Zn-dependent exopeptidases"/>
    <property type="match status" value="1"/>
</dbReference>
<dbReference type="Pfam" id="PF00246">
    <property type="entry name" value="Peptidase_M14"/>
    <property type="match status" value="2"/>
</dbReference>
<dbReference type="PROSITE" id="PS52035">
    <property type="entry name" value="PEPTIDASE_M14"/>
    <property type="match status" value="1"/>
</dbReference>
<dbReference type="InterPro" id="IPR000834">
    <property type="entry name" value="Peptidase_M14"/>
</dbReference>
<dbReference type="InterPro" id="IPR057247">
    <property type="entry name" value="CARBOXYPEPT_ZN_2"/>
</dbReference>